<dbReference type="PANTHER" id="PTHR11960">
    <property type="entry name" value="EUKARYOTIC TRANSLATION INITIATION FACTOR 4E RELATED"/>
    <property type="match status" value="1"/>
</dbReference>
<dbReference type="InterPro" id="IPR001040">
    <property type="entry name" value="TIF_eIF_4E"/>
</dbReference>
<comment type="caution">
    <text evidence="8">The sequence shown here is derived from an EMBL/GenBank/DDBJ whole genome shotgun (WGS) entry which is preliminary data.</text>
</comment>
<dbReference type="InterPro" id="IPR023398">
    <property type="entry name" value="TIF_eIF4e-like"/>
</dbReference>
<dbReference type="EMBL" id="JAWZYT010005011">
    <property type="protein sequence ID" value="KAK4291894.1"/>
    <property type="molecule type" value="Genomic_DNA"/>
</dbReference>
<dbReference type="Pfam" id="PF01652">
    <property type="entry name" value="IF4E"/>
    <property type="match status" value="1"/>
</dbReference>
<dbReference type="GO" id="GO:0016281">
    <property type="term" value="C:eukaryotic translation initiation factor 4F complex"/>
    <property type="evidence" value="ECO:0007669"/>
    <property type="project" value="TreeGrafter"/>
</dbReference>
<dbReference type="FunFam" id="3.30.760.10:FF:000007">
    <property type="entry name" value="Eukaryotic translation initiation factor 4E family member 3"/>
    <property type="match status" value="1"/>
</dbReference>
<evidence type="ECO:0000256" key="2">
    <source>
        <dbReference type="ARBA" id="ARBA00022540"/>
    </source>
</evidence>
<feature type="region of interest" description="Disordered" evidence="7">
    <location>
        <begin position="1"/>
        <end position="46"/>
    </location>
</feature>
<dbReference type="AlphaFoldDB" id="A0AAE1NKR9"/>
<sequence>MAAIPIPGKSDKNGLNDEGIELTLENDNEEERGGGGGGGVSIASPSSSPLALHPDAYVTLKENESTGVPLNTPWTFWIDKATRGATAAEYEANMKRIYSVSTVQSFWSVYNHIPDVSELGLRYSYHLMRGERRPMWEDEGNQNGGTWRIKVAKRDTSQVWKELLLAAIGEQFEGHLAKGDEVCGISVSVRERDDLLQIWNYDCSLTPSATVMKKVHSLVPDVLFTAEFYKPHQTHHAYEGEKSQLAGPTPTFS</sequence>
<dbReference type="GO" id="GO:0003743">
    <property type="term" value="F:translation initiation factor activity"/>
    <property type="evidence" value="ECO:0007669"/>
    <property type="project" value="UniProtKB-KW"/>
</dbReference>
<keyword evidence="2 6" id="KW-0396">Initiation factor</keyword>
<keyword evidence="9" id="KW-1185">Reference proteome</keyword>
<feature type="compositionally biased region" description="Acidic residues" evidence="7">
    <location>
        <begin position="18"/>
        <end position="30"/>
    </location>
</feature>
<keyword evidence="4 6" id="KW-0694">RNA-binding</keyword>
<proteinExistence type="inferred from homology"/>
<dbReference type="Proteomes" id="UP001292094">
    <property type="component" value="Unassembled WGS sequence"/>
</dbReference>
<dbReference type="PANTHER" id="PTHR11960:SF66">
    <property type="entry name" value="EUKARYOTIC TRANSLATION INITIATION FACTOR 4E TYPE 3"/>
    <property type="match status" value="1"/>
</dbReference>
<organism evidence="8 9">
    <name type="scientific">Petrolisthes manimaculis</name>
    <dbReference type="NCBI Taxonomy" id="1843537"/>
    <lineage>
        <taxon>Eukaryota</taxon>
        <taxon>Metazoa</taxon>
        <taxon>Ecdysozoa</taxon>
        <taxon>Arthropoda</taxon>
        <taxon>Crustacea</taxon>
        <taxon>Multicrustacea</taxon>
        <taxon>Malacostraca</taxon>
        <taxon>Eumalacostraca</taxon>
        <taxon>Eucarida</taxon>
        <taxon>Decapoda</taxon>
        <taxon>Pleocyemata</taxon>
        <taxon>Anomura</taxon>
        <taxon>Galatheoidea</taxon>
        <taxon>Porcellanidae</taxon>
        <taxon>Petrolisthes</taxon>
    </lineage>
</organism>
<keyword evidence="3" id="KW-0810">Translation regulation</keyword>
<evidence type="ECO:0000256" key="7">
    <source>
        <dbReference type="SAM" id="MobiDB-lite"/>
    </source>
</evidence>
<reference evidence="8" key="1">
    <citation type="submission" date="2023-11" db="EMBL/GenBank/DDBJ databases">
        <title>Genome assemblies of two species of porcelain crab, Petrolisthes cinctipes and Petrolisthes manimaculis (Anomura: Porcellanidae).</title>
        <authorList>
            <person name="Angst P."/>
        </authorList>
    </citation>
    <scope>NUCLEOTIDE SEQUENCE</scope>
    <source>
        <strain evidence="8">PB745_02</strain>
        <tissue evidence="8">Gill</tissue>
    </source>
</reference>
<evidence type="ECO:0000256" key="4">
    <source>
        <dbReference type="ARBA" id="ARBA00022884"/>
    </source>
</evidence>
<evidence type="ECO:0000313" key="9">
    <source>
        <dbReference type="Proteomes" id="UP001292094"/>
    </source>
</evidence>
<evidence type="ECO:0008006" key="10">
    <source>
        <dbReference type="Google" id="ProtNLM"/>
    </source>
</evidence>
<dbReference type="GO" id="GO:0006417">
    <property type="term" value="P:regulation of translation"/>
    <property type="evidence" value="ECO:0007669"/>
    <property type="project" value="UniProtKB-KW"/>
</dbReference>
<comment type="similarity">
    <text evidence="1 6">Belongs to the eukaryotic initiation factor 4E family.</text>
</comment>
<gene>
    <name evidence="8" type="ORF">Pmani_035304</name>
</gene>
<accession>A0AAE1NKR9</accession>
<evidence type="ECO:0000313" key="8">
    <source>
        <dbReference type="EMBL" id="KAK4291894.1"/>
    </source>
</evidence>
<dbReference type="GO" id="GO:0000340">
    <property type="term" value="F:RNA 7-methylguanosine cap binding"/>
    <property type="evidence" value="ECO:0007669"/>
    <property type="project" value="TreeGrafter"/>
</dbReference>
<dbReference type="Gene3D" id="3.30.760.10">
    <property type="entry name" value="RNA Cap, Translation Initiation Factor Eif4e"/>
    <property type="match status" value="1"/>
</dbReference>
<keyword evidence="5 6" id="KW-0648">Protein biosynthesis</keyword>
<evidence type="ECO:0000256" key="1">
    <source>
        <dbReference type="ARBA" id="ARBA00009860"/>
    </source>
</evidence>
<protein>
    <recommendedName>
        <fullName evidence="10">Eukaryotic translation initiation factor 4E type 3</fullName>
    </recommendedName>
</protein>
<evidence type="ECO:0000256" key="3">
    <source>
        <dbReference type="ARBA" id="ARBA00022845"/>
    </source>
</evidence>
<name>A0AAE1NKR9_9EUCA</name>
<dbReference type="SUPFAM" id="SSF55418">
    <property type="entry name" value="eIF4e-like"/>
    <property type="match status" value="1"/>
</dbReference>
<evidence type="ECO:0000256" key="5">
    <source>
        <dbReference type="ARBA" id="ARBA00022917"/>
    </source>
</evidence>
<evidence type="ECO:0000256" key="6">
    <source>
        <dbReference type="RuleBase" id="RU004374"/>
    </source>
</evidence>